<sequence length="357" mass="39926">MAAMLSQYSTSGFYKAPVSKGLLGSIFLTSCALNTPILAQVRHYVLYDVSDIVDRGEFWRLVTSKVCFLDTKDLVCGSLLIYYFRIFERRYGSRKFASFLLTASAVATLLELASIYTLRHFEVPLSPFPSGPYALVFSLFVNYLLDIPRVTQSYVLGIPVTGKTLTYLLGLQVLSTSKETAVCGLCSLVAGAVCRWNLFWVGSIFRVPSWMARLCGATIGRLMSSSPPREEPFMGATLDIQRQQQAEMLERQLLLQHARGSRTPPHMAAAAMGMNRQQMAQGYAERLVPSLDDHDAWNNMLNTEAYESRNNIANGHSTEEQVQTLVDMGFERQNVVRALRNSNNDVHLATTYLLNES</sequence>
<dbReference type="AlphaFoldDB" id="A0A131XHT7"/>
<dbReference type="SUPFAM" id="SSF46934">
    <property type="entry name" value="UBA-like"/>
    <property type="match status" value="1"/>
</dbReference>
<dbReference type="PANTHER" id="PTHR43066:SF21">
    <property type="entry name" value="UBIQUITIN-ASSOCIATED DOMAIN-CONTAINING PROTEIN 2"/>
    <property type="match status" value="1"/>
</dbReference>
<dbReference type="CDD" id="cd14305">
    <property type="entry name" value="UBA_UBAC2"/>
    <property type="match status" value="1"/>
</dbReference>
<dbReference type="Gene3D" id="1.20.1540.10">
    <property type="entry name" value="Rhomboid-like"/>
    <property type="match status" value="1"/>
</dbReference>
<dbReference type="PROSITE" id="PS50030">
    <property type="entry name" value="UBA"/>
    <property type="match status" value="1"/>
</dbReference>
<dbReference type="EMBL" id="GEFH01003385">
    <property type="protein sequence ID" value="JAP65196.1"/>
    <property type="molecule type" value="mRNA"/>
</dbReference>
<evidence type="ECO:0000259" key="6">
    <source>
        <dbReference type="PROSITE" id="PS50030"/>
    </source>
</evidence>
<dbReference type="SMART" id="SM00165">
    <property type="entry name" value="UBA"/>
    <property type="match status" value="1"/>
</dbReference>
<dbReference type="Gene3D" id="1.10.8.10">
    <property type="entry name" value="DNA helicase RuvA subunit, C-terminal domain"/>
    <property type="match status" value="1"/>
</dbReference>
<feature type="transmembrane region" description="Helical" evidence="5">
    <location>
        <begin position="128"/>
        <end position="145"/>
    </location>
</feature>
<reference evidence="7" key="1">
    <citation type="journal article" date="2017" name="Ticks Tick Borne Dis.">
        <title>An insight into the sialome of Hyalomma excavatum.</title>
        <authorList>
            <person name="Ribeiro J.M."/>
            <person name="Slovak M."/>
            <person name="Francischetti I.M."/>
        </authorList>
    </citation>
    <scope>NUCLEOTIDE SEQUENCE</scope>
    <source>
        <strain evidence="7">Samish</strain>
        <tissue evidence="7">Salivary glands</tissue>
    </source>
</reference>
<evidence type="ECO:0000256" key="4">
    <source>
        <dbReference type="ARBA" id="ARBA00023136"/>
    </source>
</evidence>
<dbReference type="GO" id="GO:0004252">
    <property type="term" value="F:serine-type endopeptidase activity"/>
    <property type="evidence" value="ECO:0007669"/>
    <property type="project" value="TreeGrafter"/>
</dbReference>
<feature type="domain" description="UBA" evidence="6">
    <location>
        <begin position="316"/>
        <end position="356"/>
    </location>
</feature>
<dbReference type="InterPro" id="IPR041928">
    <property type="entry name" value="UBA_UBAC2"/>
</dbReference>
<dbReference type="InterPro" id="IPR009060">
    <property type="entry name" value="UBA-like_sf"/>
</dbReference>
<dbReference type="InterPro" id="IPR015940">
    <property type="entry name" value="UBA"/>
</dbReference>
<dbReference type="SUPFAM" id="SSF144091">
    <property type="entry name" value="Rhomboid-like"/>
    <property type="match status" value="1"/>
</dbReference>
<evidence type="ECO:0000313" key="7">
    <source>
        <dbReference type="EMBL" id="JAP65196.1"/>
    </source>
</evidence>
<organism evidence="7">
    <name type="scientific">Hyalomma excavatum</name>
    <dbReference type="NCBI Taxonomy" id="257692"/>
    <lineage>
        <taxon>Eukaryota</taxon>
        <taxon>Metazoa</taxon>
        <taxon>Ecdysozoa</taxon>
        <taxon>Arthropoda</taxon>
        <taxon>Chelicerata</taxon>
        <taxon>Arachnida</taxon>
        <taxon>Acari</taxon>
        <taxon>Parasitiformes</taxon>
        <taxon>Ixodida</taxon>
        <taxon>Ixodoidea</taxon>
        <taxon>Ixodidae</taxon>
        <taxon>Hyalomminae</taxon>
        <taxon>Hyalomma</taxon>
    </lineage>
</organism>
<accession>A0A131XHT7</accession>
<name>A0A131XHT7_9ACAR</name>
<keyword evidence="3 5" id="KW-1133">Transmembrane helix</keyword>
<dbReference type="InterPro" id="IPR035952">
    <property type="entry name" value="Rhomboid-like_sf"/>
</dbReference>
<dbReference type="FunFam" id="1.10.8.10:FF:000003">
    <property type="entry name" value="UV excision repair protein RAD23 homolog"/>
    <property type="match status" value="1"/>
</dbReference>
<proteinExistence type="evidence at transcript level"/>
<dbReference type="PANTHER" id="PTHR43066">
    <property type="entry name" value="RHOMBOID-RELATED PROTEIN"/>
    <property type="match status" value="1"/>
</dbReference>
<protein>
    <submittedName>
        <fullName evidence="7">Putative ubiquitin-associated domain-containing protein</fullName>
    </submittedName>
</protein>
<evidence type="ECO:0000256" key="5">
    <source>
        <dbReference type="SAM" id="Phobius"/>
    </source>
</evidence>
<evidence type="ECO:0000256" key="3">
    <source>
        <dbReference type="ARBA" id="ARBA00022989"/>
    </source>
</evidence>
<evidence type="ECO:0000256" key="2">
    <source>
        <dbReference type="ARBA" id="ARBA00022692"/>
    </source>
</evidence>
<comment type="subcellular location">
    <subcellularLocation>
        <location evidence="1">Membrane</location>
        <topology evidence="1">Multi-pass membrane protein</topology>
    </subcellularLocation>
</comment>
<keyword evidence="4 5" id="KW-0472">Membrane</keyword>
<dbReference type="GO" id="GO:0016020">
    <property type="term" value="C:membrane"/>
    <property type="evidence" value="ECO:0007669"/>
    <property type="project" value="UniProtKB-SubCell"/>
</dbReference>
<dbReference type="Pfam" id="PF00627">
    <property type="entry name" value="UBA"/>
    <property type="match status" value="1"/>
</dbReference>
<keyword evidence="2 5" id="KW-0812">Transmembrane</keyword>
<evidence type="ECO:0000256" key="1">
    <source>
        <dbReference type="ARBA" id="ARBA00004141"/>
    </source>
</evidence>
<feature type="transmembrane region" description="Helical" evidence="5">
    <location>
        <begin position="96"/>
        <end position="116"/>
    </location>
</feature>